<evidence type="ECO:0000256" key="8">
    <source>
        <dbReference type="ARBA" id="ARBA00022777"/>
    </source>
</evidence>
<dbReference type="NCBIfam" id="TIGR00693">
    <property type="entry name" value="thiE"/>
    <property type="match status" value="1"/>
</dbReference>
<evidence type="ECO:0000256" key="3">
    <source>
        <dbReference type="ARBA" id="ARBA00004868"/>
    </source>
</evidence>
<comment type="caution">
    <text evidence="16">The sequence shown here is derived from an EMBL/GenBank/DDBJ whole genome shotgun (WGS) entry which is preliminary data.</text>
</comment>
<dbReference type="SUPFAM" id="SSF51391">
    <property type="entry name" value="Thiamin phosphate synthase"/>
    <property type="match status" value="1"/>
</dbReference>
<evidence type="ECO:0000256" key="6">
    <source>
        <dbReference type="ARBA" id="ARBA00022723"/>
    </source>
</evidence>
<dbReference type="InterPro" id="IPR034291">
    <property type="entry name" value="TMP_synthase"/>
</dbReference>
<dbReference type="RefSeq" id="XP_064770483.1">
    <property type="nucleotide sequence ID" value="XM_064909657.1"/>
</dbReference>
<comment type="catalytic activity">
    <reaction evidence="1">
        <text>5-(2-hydroxyethyl)-4-methylthiazole + ATP = 4-methyl-5-(2-phosphooxyethyl)-thiazole + ADP + H(+)</text>
        <dbReference type="Rhea" id="RHEA:24212"/>
        <dbReference type="ChEBI" id="CHEBI:15378"/>
        <dbReference type="ChEBI" id="CHEBI:17957"/>
        <dbReference type="ChEBI" id="CHEBI:30616"/>
        <dbReference type="ChEBI" id="CHEBI:58296"/>
        <dbReference type="ChEBI" id="CHEBI:456216"/>
        <dbReference type="EC" id="2.7.1.50"/>
    </reaction>
</comment>
<accession>A0ABR1FC82</accession>
<evidence type="ECO:0000256" key="4">
    <source>
        <dbReference type="ARBA" id="ARBA00005165"/>
    </source>
</evidence>
<dbReference type="SUPFAM" id="SSF53613">
    <property type="entry name" value="Ribokinase-like"/>
    <property type="match status" value="1"/>
</dbReference>
<keyword evidence="10" id="KW-0460">Magnesium</keyword>
<sequence>MAPIKVDYSLYLVTDPNLVPDGTTLEEQVEKAIKGGVTIVQLREKDAETKDFIDRAKKIHEMTKAAGIPLLINDRLDVALAIDAEGVHIGQDDIDVATARKLLGPDKIIGLSVNYVSEATKAVEDGVDYLGVGAVYDTSTKIPKQPPIGISGLRKILSYLSSVHRYMPAVAIGSINLQTARNVLNLSAVPSRSLDGIAVVSAIIASPDPETVSRELLQIVKEPPYWMSVVKDRTPPAIIADVPTIIAKVQETTPLVHHLINRVATNFAANVTLAVGASPVMSENIPEFADFSSIENGSLLVNMGFATPEAVEMYLAAITEYNQRLRPVVYDPVAGGASTLRKEAVKALLNRSHFDIIKGNEGEIFAVAGEMSHMRGVDSTSSSSMEKKVHVVEGLATKEKTIVVLTGPQDIISDGITTFVLSNGHDYLSSITASGCVLGSILTACLTVSLEDRFLAAVAGVLLYTIAAERAAAQPSVRGPGTFVPALIDELYLLRNMCAKGDSSWLSAAKVERFVLTS</sequence>
<keyword evidence="8 16" id="KW-0418">Kinase</keyword>
<evidence type="ECO:0000256" key="13">
    <source>
        <dbReference type="ARBA" id="ARBA00047851"/>
    </source>
</evidence>
<comment type="pathway">
    <text evidence="4">Cofactor biosynthesis; thiamine diphosphate biosynthesis; thiamine phosphate from 4-amino-2-methyl-5-diphosphomethylpyrimidine and 4-methyl-5-(2-phosphoethyl)-thiazole: step 1/1.</text>
</comment>
<comment type="catalytic activity">
    <reaction evidence="13">
        <text>2-(2-carboxy-4-methylthiazol-5-yl)ethyl phosphate + 4-amino-2-methyl-5-(diphosphooxymethyl)pyrimidine + 2 H(+) = thiamine phosphate + CO2 + diphosphate</text>
        <dbReference type="Rhea" id="RHEA:47848"/>
        <dbReference type="ChEBI" id="CHEBI:15378"/>
        <dbReference type="ChEBI" id="CHEBI:16526"/>
        <dbReference type="ChEBI" id="CHEBI:33019"/>
        <dbReference type="ChEBI" id="CHEBI:37575"/>
        <dbReference type="ChEBI" id="CHEBI:57841"/>
        <dbReference type="ChEBI" id="CHEBI:62890"/>
        <dbReference type="EC" id="2.5.1.3"/>
    </reaction>
</comment>
<dbReference type="Pfam" id="PF02581">
    <property type="entry name" value="TMP-TENI"/>
    <property type="match status" value="1"/>
</dbReference>
<comment type="catalytic activity">
    <reaction evidence="14">
        <text>2-[(2R,5Z)-2-carboxy-4-methylthiazol-5(2H)-ylidene]ethyl phosphate + 4-amino-2-methyl-5-(diphosphooxymethyl)pyrimidine + 2 H(+) = thiamine phosphate + CO2 + diphosphate</text>
        <dbReference type="Rhea" id="RHEA:47844"/>
        <dbReference type="ChEBI" id="CHEBI:15378"/>
        <dbReference type="ChEBI" id="CHEBI:16526"/>
        <dbReference type="ChEBI" id="CHEBI:33019"/>
        <dbReference type="ChEBI" id="CHEBI:37575"/>
        <dbReference type="ChEBI" id="CHEBI:57841"/>
        <dbReference type="ChEBI" id="CHEBI:62899"/>
        <dbReference type="EC" id="2.5.1.3"/>
    </reaction>
</comment>
<evidence type="ECO:0000256" key="2">
    <source>
        <dbReference type="ARBA" id="ARBA00001946"/>
    </source>
</evidence>
<dbReference type="NCBIfam" id="TIGR00694">
    <property type="entry name" value="thiM"/>
    <property type="match status" value="1"/>
</dbReference>
<feature type="domain" description="Thiamine phosphate synthase/TenI" evidence="15">
    <location>
        <begin position="10"/>
        <end position="203"/>
    </location>
</feature>
<comment type="catalytic activity">
    <reaction evidence="12">
        <text>4-methyl-5-(2-phosphooxyethyl)-thiazole + 4-amino-2-methyl-5-(diphosphooxymethyl)pyrimidine + H(+) = thiamine phosphate + diphosphate</text>
        <dbReference type="Rhea" id="RHEA:22328"/>
        <dbReference type="ChEBI" id="CHEBI:15378"/>
        <dbReference type="ChEBI" id="CHEBI:33019"/>
        <dbReference type="ChEBI" id="CHEBI:37575"/>
        <dbReference type="ChEBI" id="CHEBI:57841"/>
        <dbReference type="ChEBI" id="CHEBI:58296"/>
        <dbReference type="EC" id="2.5.1.3"/>
    </reaction>
</comment>
<evidence type="ECO:0000256" key="14">
    <source>
        <dbReference type="ARBA" id="ARBA00047883"/>
    </source>
</evidence>
<dbReference type="InterPro" id="IPR029056">
    <property type="entry name" value="Ribokinase-like"/>
</dbReference>
<dbReference type="InterPro" id="IPR013785">
    <property type="entry name" value="Aldolase_TIM"/>
</dbReference>
<evidence type="ECO:0000256" key="7">
    <source>
        <dbReference type="ARBA" id="ARBA00022741"/>
    </source>
</evidence>
<keyword evidence="5" id="KW-0808">Transferase</keyword>
<dbReference type="GO" id="GO:0016301">
    <property type="term" value="F:kinase activity"/>
    <property type="evidence" value="ECO:0007669"/>
    <property type="project" value="UniProtKB-KW"/>
</dbReference>
<organism evidence="16 17">
    <name type="scientific">Myxozyma melibiosi</name>
    <dbReference type="NCBI Taxonomy" id="54550"/>
    <lineage>
        <taxon>Eukaryota</taxon>
        <taxon>Fungi</taxon>
        <taxon>Dikarya</taxon>
        <taxon>Ascomycota</taxon>
        <taxon>Saccharomycotina</taxon>
        <taxon>Lipomycetes</taxon>
        <taxon>Lipomycetales</taxon>
        <taxon>Lipomycetaceae</taxon>
        <taxon>Myxozyma</taxon>
    </lineage>
</organism>
<keyword evidence="9" id="KW-0067">ATP-binding</keyword>
<dbReference type="Gene3D" id="3.20.20.70">
    <property type="entry name" value="Aldolase class I"/>
    <property type="match status" value="1"/>
</dbReference>
<evidence type="ECO:0000256" key="5">
    <source>
        <dbReference type="ARBA" id="ARBA00022679"/>
    </source>
</evidence>
<evidence type="ECO:0000256" key="12">
    <source>
        <dbReference type="ARBA" id="ARBA00047334"/>
    </source>
</evidence>
<dbReference type="PRINTS" id="PR01099">
    <property type="entry name" value="HYETHTZKNASE"/>
</dbReference>
<dbReference type="HAMAP" id="MF_00097">
    <property type="entry name" value="TMP_synthase"/>
    <property type="match status" value="1"/>
</dbReference>
<evidence type="ECO:0000256" key="10">
    <source>
        <dbReference type="ARBA" id="ARBA00022842"/>
    </source>
</evidence>
<dbReference type="InterPro" id="IPR000417">
    <property type="entry name" value="Hyethyz_kinase"/>
</dbReference>
<gene>
    <name evidence="16" type="ORF">BZA70DRAFT_14405</name>
</gene>
<dbReference type="Proteomes" id="UP001498771">
    <property type="component" value="Unassembled WGS sequence"/>
</dbReference>
<protein>
    <submittedName>
        <fullName evidence="16">Hydroxyethylthiazole kinase family-domain-containing protein</fullName>
    </submittedName>
</protein>
<evidence type="ECO:0000256" key="11">
    <source>
        <dbReference type="ARBA" id="ARBA00022977"/>
    </source>
</evidence>
<dbReference type="HAMAP" id="MF_00228">
    <property type="entry name" value="Thz_kinase"/>
    <property type="match status" value="1"/>
</dbReference>
<dbReference type="InterPro" id="IPR022998">
    <property type="entry name" value="ThiamineP_synth_TenI"/>
</dbReference>
<dbReference type="EMBL" id="JBBJBU010000001">
    <property type="protein sequence ID" value="KAK7207450.1"/>
    <property type="molecule type" value="Genomic_DNA"/>
</dbReference>
<evidence type="ECO:0000313" key="16">
    <source>
        <dbReference type="EMBL" id="KAK7207450.1"/>
    </source>
</evidence>
<evidence type="ECO:0000259" key="15">
    <source>
        <dbReference type="Pfam" id="PF02581"/>
    </source>
</evidence>
<comment type="cofactor">
    <cofactor evidence="2">
        <name>Mg(2+)</name>
        <dbReference type="ChEBI" id="CHEBI:18420"/>
    </cofactor>
</comment>
<evidence type="ECO:0000313" key="17">
    <source>
        <dbReference type="Proteomes" id="UP001498771"/>
    </source>
</evidence>
<dbReference type="PANTHER" id="PTHR20857">
    <property type="entry name" value="THIAMINE-PHOSPHATE PYROPHOSPHORYLASE"/>
    <property type="match status" value="1"/>
</dbReference>
<dbReference type="CDD" id="cd00564">
    <property type="entry name" value="TMP_TenI"/>
    <property type="match status" value="1"/>
</dbReference>
<evidence type="ECO:0000256" key="9">
    <source>
        <dbReference type="ARBA" id="ARBA00022840"/>
    </source>
</evidence>
<dbReference type="Gene3D" id="3.40.1190.20">
    <property type="match status" value="1"/>
</dbReference>
<dbReference type="GeneID" id="90035169"/>
<name>A0ABR1FC82_9ASCO</name>
<keyword evidence="7" id="KW-0547">Nucleotide-binding</keyword>
<keyword evidence="17" id="KW-1185">Reference proteome</keyword>
<reference evidence="16 17" key="1">
    <citation type="submission" date="2024-03" db="EMBL/GenBank/DDBJ databases">
        <title>Genome-scale model development and genomic sequencing of the oleaginous clade Lipomyces.</title>
        <authorList>
            <consortium name="Lawrence Berkeley National Laboratory"/>
            <person name="Czajka J.J."/>
            <person name="Han Y."/>
            <person name="Kim J."/>
            <person name="Mondo S.J."/>
            <person name="Hofstad B.A."/>
            <person name="Robles A."/>
            <person name="Haridas S."/>
            <person name="Riley R."/>
            <person name="LaButti K."/>
            <person name="Pangilinan J."/>
            <person name="Andreopoulos W."/>
            <person name="Lipzen A."/>
            <person name="Yan J."/>
            <person name="Wang M."/>
            <person name="Ng V."/>
            <person name="Grigoriev I.V."/>
            <person name="Spatafora J.W."/>
            <person name="Magnuson J.K."/>
            <person name="Baker S.E."/>
            <person name="Pomraning K.R."/>
        </authorList>
    </citation>
    <scope>NUCLEOTIDE SEQUENCE [LARGE SCALE GENOMIC DNA]</scope>
    <source>
        <strain evidence="16 17">Phaff 52-87</strain>
    </source>
</reference>
<dbReference type="InterPro" id="IPR036206">
    <property type="entry name" value="ThiamineP_synth_sf"/>
</dbReference>
<keyword evidence="11" id="KW-0784">Thiamine biosynthesis</keyword>
<proteinExistence type="inferred from homology"/>
<dbReference type="Pfam" id="PF02110">
    <property type="entry name" value="HK"/>
    <property type="match status" value="1"/>
</dbReference>
<evidence type="ECO:0000256" key="1">
    <source>
        <dbReference type="ARBA" id="ARBA00001771"/>
    </source>
</evidence>
<dbReference type="CDD" id="cd01170">
    <property type="entry name" value="THZ_kinase"/>
    <property type="match status" value="1"/>
</dbReference>
<dbReference type="NCBIfam" id="NF006830">
    <property type="entry name" value="PRK09355.1"/>
    <property type="match status" value="1"/>
</dbReference>
<comment type="pathway">
    <text evidence="3">Cofactor biosynthesis; thiamine diphosphate biosynthesis; 4-methyl-5-(2-phosphoethyl)-thiazole from 5-(2-hydroxyethyl)-4-methylthiazole: step 1/1.</text>
</comment>
<dbReference type="PANTHER" id="PTHR20857:SF23">
    <property type="entry name" value="THIAMINE BIOSYNTHETIC BIFUNCTIONAL ENZYME"/>
    <property type="match status" value="1"/>
</dbReference>
<keyword evidence="6" id="KW-0479">Metal-binding</keyword>